<proteinExistence type="predicted"/>
<accession>A0A0E9TCW5</accession>
<organism evidence="1">
    <name type="scientific">Anguilla anguilla</name>
    <name type="common">European freshwater eel</name>
    <name type="synonym">Muraena anguilla</name>
    <dbReference type="NCBI Taxonomy" id="7936"/>
    <lineage>
        <taxon>Eukaryota</taxon>
        <taxon>Metazoa</taxon>
        <taxon>Chordata</taxon>
        <taxon>Craniata</taxon>
        <taxon>Vertebrata</taxon>
        <taxon>Euteleostomi</taxon>
        <taxon>Actinopterygii</taxon>
        <taxon>Neopterygii</taxon>
        <taxon>Teleostei</taxon>
        <taxon>Anguilliformes</taxon>
        <taxon>Anguillidae</taxon>
        <taxon>Anguilla</taxon>
    </lineage>
</organism>
<sequence>MVLIGPDSYLCM</sequence>
<evidence type="ECO:0000313" key="1">
    <source>
        <dbReference type="EMBL" id="JAH50578.1"/>
    </source>
</evidence>
<reference evidence="1" key="1">
    <citation type="submission" date="2014-11" db="EMBL/GenBank/DDBJ databases">
        <authorList>
            <person name="Amaro Gonzalez C."/>
        </authorList>
    </citation>
    <scope>NUCLEOTIDE SEQUENCE</scope>
</reference>
<protein>
    <submittedName>
        <fullName evidence="1">Uncharacterized protein</fullName>
    </submittedName>
</protein>
<reference evidence="1" key="2">
    <citation type="journal article" date="2015" name="Fish Shellfish Immunol.">
        <title>Early steps in the European eel (Anguilla anguilla)-Vibrio vulnificus interaction in the gills: Role of the RtxA13 toxin.</title>
        <authorList>
            <person name="Callol A."/>
            <person name="Pajuelo D."/>
            <person name="Ebbesson L."/>
            <person name="Teles M."/>
            <person name="MacKenzie S."/>
            <person name="Amaro C."/>
        </authorList>
    </citation>
    <scope>NUCLEOTIDE SEQUENCE</scope>
</reference>
<name>A0A0E9TCW5_ANGAN</name>
<dbReference type="EMBL" id="GBXM01057999">
    <property type="protein sequence ID" value="JAH50578.1"/>
    <property type="molecule type" value="Transcribed_RNA"/>
</dbReference>